<dbReference type="Proteomes" id="UP000434276">
    <property type="component" value="Unassembled WGS sequence"/>
</dbReference>
<reference evidence="6 7" key="1">
    <citation type="submission" date="2019-12" db="EMBL/GenBank/DDBJ databases">
        <authorList>
            <person name="Jiao W.-B."/>
            <person name="Schneeberger K."/>
        </authorList>
    </citation>
    <scope>NUCLEOTIDE SEQUENCE [LARGE SCALE GENOMIC DNA]</scope>
    <source>
        <strain evidence="7">cv. C24</strain>
    </source>
</reference>
<sequence>MQGLICWLQKIRSTPYAPNKISILHIVFQVLNANPEIARLDFPSLFKFVLNYQAQNISDTLKQFKLSGGYTPGVESQYSLCIELYGWAFDNRDSTLRYLAAKDYNSVSTMIGGTLEDMFTCTDDLSTMKPVPQFFMTESNLIKELSKILAVILECFIKALKIDLDFWKSLFPVALAHTIGHVEAIVSMSKVVVSFTHTSSKAVRQPLASLSQASSWARCALAAVTELNFSMIGFMGAMISNLAFVFRNIFSKKGMKGKSVSVMNYYACLSMMTLLIVTPFANYVEGPQMWVDGWQNDVSKSDQTLSSG</sequence>
<dbReference type="Pfam" id="PF03151">
    <property type="entry name" value="TPT"/>
    <property type="match status" value="1"/>
</dbReference>
<dbReference type="PANTHER" id="PTHR36710">
    <property type="entry name" value="PECTINESTERASE INHIBITOR-LIKE"/>
    <property type="match status" value="1"/>
</dbReference>
<evidence type="ECO:0000256" key="3">
    <source>
        <dbReference type="ARBA" id="ARBA00038471"/>
    </source>
</evidence>
<evidence type="ECO:0000256" key="1">
    <source>
        <dbReference type="ARBA" id="ARBA00022729"/>
    </source>
</evidence>
<dbReference type="FunFam" id="1.20.140.40:FF:000008">
    <property type="entry name" value="Invertase/pectin methylesterase inhibitor family protein"/>
    <property type="match status" value="1"/>
</dbReference>
<dbReference type="InterPro" id="IPR006501">
    <property type="entry name" value="Pectinesterase_inhib_dom"/>
</dbReference>
<dbReference type="InterPro" id="IPR035513">
    <property type="entry name" value="Invertase/methylesterase_inhib"/>
</dbReference>
<evidence type="ECO:0000313" key="6">
    <source>
        <dbReference type="EMBL" id="CAA0192030.1"/>
    </source>
</evidence>
<evidence type="ECO:0000256" key="4">
    <source>
        <dbReference type="SAM" id="Phobius"/>
    </source>
</evidence>
<gene>
    <name evidence="6" type="ORF">C24_LOCUS1171</name>
</gene>
<keyword evidence="1" id="KW-0732">Signal</keyword>
<keyword evidence="2" id="KW-1015">Disulfide bond</keyword>
<dbReference type="Gene3D" id="1.20.140.40">
    <property type="entry name" value="Invertase/pectin methylesterase inhibitor family protein"/>
    <property type="match status" value="1"/>
</dbReference>
<dbReference type="SMART" id="SM00856">
    <property type="entry name" value="PMEI"/>
    <property type="match status" value="1"/>
</dbReference>
<dbReference type="InterPro" id="IPR052421">
    <property type="entry name" value="PCW_Enzyme_Inhibitor"/>
</dbReference>
<dbReference type="GO" id="GO:0046910">
    <property type="term" value="F:pectinesterase inhibitor activity"/>
    <property type="evidence" value="ECO:0007669"/>
    <property type="project" value="InterPro"/>
</dbReference>
<feature type="domain" description="Pectinesterase inhibitor" evidence="5">
    <location>
        <begin position="19"/>
        <end position="152"/>
    </location>
</feature>
<dbReference type="OrthoDB" id="1090376at2759"/>
<accession>A0A5S9TV34</accession>
<dbReference type="EMBL" id="CACSHJ010000087">
    <property type="protein sequence ID" value="CAA0192030.1"/>
    <property type="molecule type" value="Genomic_DNA"/>
</dbReference>
<dbReference type="InterPro" id="IPR004853">
    <property type="entry name" value="Sugar_P_trans_dom"/>
</dbReference>
<dbReference type="InterPro" id="IPR034086">
    <property type="entry name" value="PMEI_plant"/>
</dbReference>
<dbReference type="SUPFAM" id="SSF101148">
    <property type="entry name" value="Plant invertase/pectin methylesterase inhibitor"/>
    <property type="match status" value="1"/>
</dbReference>
<name>A0A5S9TV34_ARATH</name>
<evidence type="ECO:0000256" key="2">
    <source>
        <dbReference type="ARBA" id="ARBA00023157"/>
    </source>
</evidence>
<protein>
    <recommendedName>
        <fullName evidence="5">Pectinesterase inhibitor domain-containing protein</fullName>
    </recommendedName>
</protein>
<feature type="transmembrane region" description="Helical" evidence="4">
    <location>
        <begin position="262"/>
        <end position="284"/>
    </location>
</feature>
<keyword evidence="4" id="KW-0812">Transmembrane</keyword>
<dbReference type="Pfam" id="PF04043">
    <property type="entry name" value="PMEI"/>
    <property type="match status" value="1"/>
</dbReference>
<dbReference type="AlphaFoldDB" id="A0A5S9TV34"/>
<comment type="similarity">
    <text evidence="3">Belongs to the PMEI family.</text>
</comment>
<keyword evidence="4" id="KW-1133">Transmembrane helix</keyword>
<dbReference type="NCBIfam" id="TIGR01614">
    <property type="entry name" value="PME_inhib"/>
    <property type="match status" value="1"/>
</dbReference>
<organism evidence="6 7">
    <name type="scientific">Arabidopsis thaliana</name>
    <name type="common">Mouse-ear cress</name>
    <dbReference type="NCBI Taxonomy" id="3702"/>
    <lineage>
        <taxon>Eukaryota</taxon>
        <taxon>Viridiplantae</taxon>
        <taxon>Streptophyta</taxon>
        <taxon>Embryophyta</taxon>
        <taxon>Tracheophyta</taxon>
        <taxon>Spermatophyta</taxon>
        <taxon>Magnoliopsida</taxon>
        <taxon>eudicotyledons</taxon>
        <taxon>Gunneridae</taxon>
        <taxon>Pentapetalae</taxon>
        <taxon>rosids</taxon>
        <taxon>malvids</taxon>
        <taxon>Brassicales</taxon>
        <taxon>Brassicaceae</taxon>
        <taxon>Camelineae</taxon>
        <taxon>Arabidopsis</taxon>
    </lineage>
</organism>
<dbReference type="PANTHER" id="PTHR36710:SF17">
    <property type="entry name" value="PLANT INVERTASE_PECTIN METHYLESTERASE INHIBITOR SUPERFAMILY PROTEIN"/>
    <property type="match status" value="1"/>
</dbReference>
<feature type="transmembrane region" description="Helical" evidence="4">
    <location>
        <begin position="229"/>
        <end position="250"/>
    </location>
</feature>
<dbReference type="ExpressionAtlas" id="A0A5S9TV34">
    <property type="expression patterns" value="baseline and differential"/>
</dbReference>
<evidence type="ECO:0000313" key="7">
    <source>
        <dbReference type="Proteomes" id="UP000434276"/>
    </source>
</evidence>
<keyword evidence="4" id="KW-0472">Membrane</keyword>
<dbReference type="CDD" id="cd15797">
    <property type="entry name" value="PMEI"/>
    <property type="match status" value="1"/>
</dbReference>
<proteinExistence type="inferred from homology"/>
<evidence type="ECO:0000259" key="5">
    <source>
        <dbReference type="SMART" id="SM00856"/>
    </source>
</evidence>